<dbReference type="AlphaFoldDB" id="V4TNE6"/>
<dbReference type="PANTHER" id="PTHR32009">
    <property type="entry name" value="TMV RESISTANCE PROTEIN N-LIKE"/>
    <property type="match status" value="1"/>
</dbReference>
<dbReference type="EMBL" id="KI536661">
    <property type="protein sequence ID" value="ESR54947.1"/>
    <property type="molecule type" value="Genomic_DNA"/>
</dbReference>
<sequence length="158" mass="18127">MSSLSSSSSSYDVFLNFRREDTGDNFTSHLHHALRRNKINSFTYDDLNKGHEIMASLFEAIEGSRISIIIFSKNYASSESCLDELAKIIECKKLKGQIVIPIFYHVRPSDVRCQTGSFEDAFINHKQHSKRAKEKLERWRGALMEASDLCGWDSSMIR</sequence>
<dbReference type="OMA" id="GHEIMAS"/>
<gene>
    <name evidence="3" type="ORF">CICLE_v10023486mg</name>
</gene>
<dbReference type="Pfam" id="PF01582">
    <property type="entry name" value="TIR"/>
    <property type="match status" value="1"/>
</dbReference>
<evidence type="ECO:0000256" key="1">
    <source>
        <dbReference type="ARBA" id="ARBA00023027"/>
    </source>
</evidence>
<dbReference type="KEGG" id="cic:CICLE_v10023486mg"/>
<dbReference type="Gene3D" id="3.40.50.10140">
    <property type="entry name" value="Toll/interleukin-1 receptor homology (TIR) domain"/>
    <property type="match status" value="1"/>
</dbReference>
<dbReference type="InterPro" id="IPR035897">
    <property type="entry name" value="Toll_tir_struct_dom_sf"/>
</dbReference>
<dbReference type="PROSITE" id="PS50104">
    <property type="entry name" value="TIR"/>
    <property type="match status" value="1"/>
</dbReference>
<dbReference type="InterPro" id="IPR000157">
    <property type="entry name" value="TIR_dom"/>
</dbReference>
<accession>V4TNE6</accession>
<protein>
    <recommendedName>
        <fullName evidence="2">TIR domain-containing protein</fullName>
    </recommendedName>
</protein>
<dbReference type="GO" id="GO:0007165">
    <property type="term" value="P:signal transduction"/>
    <property type="evidence" value="ECO:0007669"/>
    <property type="project" value="InterPro"/>
</dbReference>
<evidence type="ECO:0000313" key="4">
    <source>
        <dbReference type="Proteomes" id="UP000030687"/>
    </source>
</evidence>
<keyword evidence="1" id="KW-0520">NAD</keyword>
<dbReference type="SUPFAM" id="SSF52200">
    <property type="entry name" value="Toll/Interleukin receptor TIR domain"/>
    <property type="match status" value="1"/>
</dbReference>
<dbReference type="STRING" id="85681.V4TNE6"/>
<dbReference type="FunFam" id="3.40.50.10140:FF:000007">
    <property type="entry name" value="Disease resistance protein (TIR-NBS-LRR class)"/>
    <property type="match status" value="1"/>
</dbReference>
<name>V4TNE6_CITCL</name>
<feature type="domain" description="TIR" evidence="2">
    <location>
        <begin position="9"/>
        <end position="158"/>
    </location>
</feature>
<dbReference type="InParanoid" id="V4TNE6"/>
<dbReference type="Gramene" id="ESR54947">
    <property type="protein sequence ID" value="ESR54947"/>
    <property type="gene ID" value="CICLE_v10023486mg"/>
</dbReference>
<dbReference type="SMART" id="SM00255">
    <property type="entry name" value="TIR"/>
    <property type="match status" value="1"/>
</dbReference>
<organism evidence="3 4">
    <name type="scientific">Citrus clementina</name>
    <name type="common">Clementine</name>
    <name type="synonym">Citrus deliciosa x Citrus sinensis</name>
    <dbReference type="NCBI Taxonomy" id="85681"/>
    <lineage>
        <taxon>Eukaryota</taxon>
        <taxon>Viridiplantae</taxon>
        <taxon>Streptophyta</taxon>
        <taxon>Embryophyta</taxon>
        <taxon>Tracheophyta</taxon>
        <taxon>Spermatophyta</taxon>
        <taxon>Magnoliopsida</taxon>
        <taxon>eudicotyledons</taxon>
        <taxon>Gunneridae</taxon>
        <taxon>Pentapetalae</taxon>
        <taxon>rosids</taxon>
        <taxon>malvids</taxon>
        <taxon>Sapindales</taxon>
        <taxon>Rutaceae</taxon>
        <taxon>Aurantioideae</taxon>
        <taxon>Citrus</taxon>
    </lineage>
</organism>
<keyword evidence="4" id="KW-1185">Reference proteome</keyword>
<proteinExistence type="predicted"/>
<dbReference type="PANTHER" id="PTHR32009:SF159">
    <property type="entry name" value="TIR DOMAIN-CONTAINING PROTEIN"/>
    <property type="match status" value="1"/>
</dbReference>
<reference evidence="3 4" key="1">
    <citation type="submission" date="2013-10" db="EMBL/GenBank/DDBJ databases">
        <authorList>
            <consortium name="International Citrus Genome Consortium"/>
            <person name="Jenkins J."/>
            <person name="Schmutz J."/>
            <person name="Prochnik S."/>
            <person name="Rokhsar D."/>
            <person name="Gmitter F."/>
            <person name="Ollitrault P."/>
            <person name="Machado M."/>
            <person name="Talon M."/>
            <person name="Wincker P."/>
            <person name="Jaillon O."/>
            <person name="Morgante M."/>
        </authorList>
    </citation>
    <scope>NUCLEOTIDE SEQUENCE</scope>
    <source>
        <strain evidence="4">cv. Clemenules</strain>
    </source>
</reference>
<evidence type="ECO:0000313" key="3">
    <source>
        <dbReference type="EMBL" id="ESR54947.1"/>
    </source>
</evidence>
<dbReference type="Proteomes" id="UP000030687">
    <property type="component" value="Unassembled WGS sequence"/>
</dbReference>
<evidence type="ECO:0000259" key="2">
    <source>
        <dbReference type="PROSITE" id="PS50104"/>
    </source>
</evidence>